<accession>A0ABY1R5U6</accession>
<comment type="caution">
    <text evidence="1">The sequence shown here is derived from an EMBL/GenBank/DDBJ whole genome shotgun (WGS) entry which is preliminary data.</text>
</comment>
<dbReference type="Proteomes" id="UP001158050">
    <property type="component" value="Unassembled WGS sequence"/>
</dbReference>
<reference evidence="1 2" key="1">
    <citation type="submission" date="2017-05" db="EMBL/GenBank/DDBJ databases">
        <authorList>
            <person name="Varghese N."/>
            <person name="Submissions S."/>
        </authorList>
    </citation>
    <scope>NUCLEOTIDE SEQUENCE [LARGE SCALE GENOMIC DNA]</scope>
    <source>
        <strain evidence="1 2">DSM 18015</strain>
    </source>
</reference>
<protein>
    <submittedName>
        <fullName evidence="1">Uncharacterized protein</fullName>
    </submittedName>
</protein>
<evidence type="ECO:0000313" key="1">
    <source>
        <dbReference type="EMBL" id="SMP96585.1"/>
    </source>
</evidence>
<proteinExistence type="predicted"/>
<gene>
    <name evidence="1" type="ORF">SAMN05421679_109128</name>
</gene>
<name>A0ABY1R5U6_9FLAO</name>
<organism evidence="1 2">
    <name type="scientific">Epilithonimonas pallida</name>
    <dbReference type="NCBI Taxonomy" id="373671"/>
    <lineage>
        <taxon>Bacteria</taxon>
        <taxon>Pseudomonadati</taxon>
        <taxon>Bacteroidota</taxon>
        <taxon>Flavobacteriia</taxon>
        <taxon>Flavobacteriales</taxon>
        <taxon>Weeksellaceae</taxon>
        <taxon>Chryseobacterium group</taxon>
        <taxon>Epilithonimonas</taxon>
    </lineage>
</organism>
<dbReference type="RefSeq" id="WP_283417901.1">
    <property type="nucleotide sequence ID" value="NZ_FXUO01000009.1"/>
</dbReference>
<keyword evidence="2" id="KW-1185">Reference proteome</keyword>
<dbReference type="EMBL" id="FXUO01000009">
    <property type="protein sequence ID" value="SMP96585.1"/>
    <property type="molecule type" value="Genomic_DNA"/>
</dbReference>
<sequence length="245" mass="29078">MINTDIEIVTASFESLNNKSYEGYTLVSVVGKVYGSFRNSERVKKMVGFSIFRMYSNQRAGDFLACNLLYRKKLERKGAERLLRDIRQFCEEEDTTKVVLLGYGQRDEFCYRHIFSDFLRANGIPVKAEKGIDLIFQSKYWREDIYKLRSHSNLTDQFVGDTLESLEWTFAKTMSKNPHFYSIREKFGNNSTFLQIVSHIRYFGDLVEFEDIIYRVWTYRNHSYWTIPSDLLNEDVYLINRKINL</sequence>
<evidence type="ECO:0000313" key="2">
    <source>
        <dbReference type="Proteomes" id="UP001158050"/>
    </source>
</evidence>